<organism evidence="2 3">
    <name type="scientific">Hydra vulgaris</name>
    <name type="common">Hydra</name>
    <name type="synonym">Hydra attenuata</name>
    <dbReference type="NCBI Taxonomy" id="6087"/>
    <lineage>
        <taxon>Eukaryota</taxon>
        <taxon>Metazoa</taxon>
        <taxon>Cnidaria</taxon>
        <taxon>Hydrozoa</taxon>
        <taxon>Hydroidolina</taxon>
        <taxon>Anthoathecata</taxon>
        <taxon>Aplanulata</taxon>
        <taxon>Hydridae</taxon>
        <taxon>Hydra</taxon>
    </lineage>
</organism>
<keyword evidence="2" id="KW-1185">Reference proteome</keyword>
<evidence type="ECO:0000313" key="2">
    <source>
        <dbReference type="Proteomes" id="UP001652625"/>
    </source>
</evidence>
<protein>
    <submittedName>
        <fullName evidence="3">Uncharacterized protein LOC105843634 isoform X1</fullName>
    </submittedName>
</protein>
<gene>
    <name evidence="3" type="primary">LOC105843634</name>
</gene>
<dbReference type="GeneID" id="105843634"/>
<reference evidence="3" key="1">
    <citation type="submission" date="2025-08" db="UniProtKB">
        <authorList>
            <consortium name="RefSeq"/>
        </authorList>
    </citation>
    <scope>IDENTIFICATION</scope>
</reference>
<keyword evidence="1" id="KW-0812">Transmembrane</keyword>
<evidence type="ECO:0000256" key="1">
    <source>
        <dbReference type="SAM" id="Phobius"/>
    </source>
</evidence>
<name>A0ABM4CHL9_HYDVU</name>
<keyword evidence="1" id="KW-1133">Transmembrane helix</keyword>
<accession>A0ABM4CHL9</accession>
<proteinExistence type="predicted"/>
<keyword evidence="1" id="KW-0472">Membrane</keyword>
<dbReference type="Proteomes" id="UP001652625">
    <property type="component" value="Chromosome 09"/>
</dbReference>
<dbReference type="RefSeq" id="XP_065661230.1">
    <property type="nucleotide sequence ID" value="XM_065805158.1"/>
</dbReference>
<sequence>MFGGYWRIVYWLPNSKVGCFVLFGFILLCLIFLCTINVIAKRYLKGVTKQTNEEEELLPPGEETEDEMYLKLKKHSVQLEKLPQKPAAFQVLTKNDIISTIRSEGFKYSFAAEAIAVVSLKYVAEQKVLLGNVETISGLNILEASSPQEISFHVKIIPQNIFSRKTKWKSVKKEAVLLSFSMGPLDNLCSSSSLFFRLYGRKTVLSRPKCYGQFYIELDKFMKKASKVIFKKQFSPKGNWIDNAETHKIGQTSASINDVSTDSKKC</sequence>
<feature type="transmembrane region" description="Helical" evidence="1">
    <location>
        <begin position="20"/>
        <end position="40"/>
    </location>
</feature>
<evidence type="ECO:0000313" key="3">
    <source>
        <dbReference type="RefSeq" id="XP_065661230.1"/>
    </source>
</evidence>